<dbReference type="EMBL" id="JBEHCU010005387">
    <property type="protein sequence ID" value="KAL1400006.1"/>
    <property type="molecule type" value="Genomic_DNA"/>
</dbReference>
<accession>A0ABD1DK98</accession>
<organism evidence="1 2">
    <name type="scientific">Culex pipiens pipiens</name>
    <name type="common">Northern house mosquito</name>
    <dbReference type="NCBI Taxonomy" id="38569"/>
    <lineage>
        <taxon>Eukaryota</taxon>
        <taxon>Metazoa</taxon>
        <taxon>Ecdysozoa</taxon>
        <taxon>Arthropoda</taxon>
        <taxon>Hexapoda</taxon>
        <taxon>Insecta</taxon>
        <taxon>Pterygota</taxon>
        <taxon>Neoptera</taxon>
        <taxon>Endopterygota</taxon>
        <taxon>Diptera</taxon>
        <taxon>Nematocera</taxon>
        <taxon>Culicoidea</taxon>
        <taxon>Culicidae</taxon>
        <taxon>Culicinae</taxon>
        <taxon>Culicini</taxon>
        <taxon>Culex</taxon>
        <taxon>Culex</taxon>
    </lineage>
</organism>
<sequence>MPRFLSTYSAHYLAPEVDEDDPQEVNFPDNSVCKKCTKNCEWVRTPCASPLPSRRNSCSSTSSCVREINQIDFTACPAEKIIRCSCQCCLSKKPERAPACPLPPICPPPTPPPIIRRTKVCSCRRTCEPKSLEDPCCQLRRVLASHAMNQDPNYGAELQPASCHCKPCETCPPLECNCCRVRNDDPDVKHRQKPPSHDHFSTGCDQDGGTCSRNSKAKMYTKKINTKNDMQNTVTMASFHGHSPCAPGPIRIPTISSRVWTQNSPMLECRHRYLEQMKTTFSTVQVSFVNTTCPKPPECFSSSEYGESVSRTGKAIADSFQAPPPCCIEGPCYPYCF</sequence>
<name>A0ABD1DK98_CULPP</name>
<evidence type="ECO:0000313" key="2">
    <source>
        <dbReference type="Proteomes" id="UP001562425"/>
    </source>
</evidence>
<gene>
    <name evidence="1" type="ORF">pipiens_007787</name>
</gene>
<dbReference type="Proteomes" id="UP001562425">
    <property type="component" value="Unassembled WGS sequence"/>
</dbReference>
<keyword evidence="2" id="KW-1185">Reference proteome</keyword>
<dbReference type="AlphaFoldDB" id="A0ABD1DK98"/>
<protein>
    <submittedName>
        <fullName evidence="1">Uncharacterized protein</fullName>
    </submittedName>
</protein>
<evidence type="ECO:0000313" key="1">
    <source>
        <dbReference type="EMBL" id="KAL1400006.1"/>
    </source>
</evidence>
<comment type="caution">
    <text evidence="1">The sequence shown here is derived from an EMBL/GenBank/DDBJ whole genome shotgun (WGS) entry which is preliminary data.</text>
</comment>
<reference evidence="1 2" key="1">
    <citation type="submission" date="2024-05" db="EMBL/GenBank/DDBJ databases">
        <title>Culex pipiens pipiens assembly and annotation.</title>
        <authorList>
            <person name="Alout H."/>
            <person name="Durand T."/>
        </authorList>
    </citation>
    <scope>NUCLEOTIDE SEQUENCE [LARGE SCALE GENOMIC DNA]</scope>
    <source>
        <strain evidence="1">HA-2024</strain>
        <tissue evidence="1">Whole body</tissue>
    </source>
</reference>
<proteinExistence type="predicted"/>